<keyword evidence="3" id="KW-0378">Hydrolase</keyword>
<dbReference type="Pfam" id="PF00271">
    <property type="entry name" value="Helicase_C"/>
    <property type="match status" value="1"/>
</dbReference>
<comment type="similarity">
    <text evidence="1">Belongs to the helicase family. SKI2 subfamily.</text>
</comment>
<feature type="region of interest" description="Disordered" evidence="11">
    <location>
        <begin position="1"/>
        <end position="195"/>
    </location>
</feature>
<dbReference type="SMART" id="SM00490">
    <property type="entry name" value="HELICc"/>
    <property type="match status" value="1"/>
</dbReference>
<dbReference type="SMART" id="SM00487">
    <property type="entry name" value="DEXDc"/>
    <property type="match status" value="1"/>
</dbReference>
<dbReference type="Pfam" id="PF23445">
    <property type="entry name" value="WHD_SNRNP200"/>
    <property type="match status" value="1"/>
</dbReference>
<evidence type="ECO:0000256" key="3">
    <source>
        <dbReference type="ARBA" id="ARBA00022801"/>
    </source>
</evidence>
<organism evidence="14">
    <name type="scientific">Darwinula stevensoni</name>
    <dbReference type="NCBI Taxonomy" id="69355"/>
    <lineage>
        <taxon>Eukaryota</taxon>
        <taxon>Metazoa</taxon>
        <taxon>Ecdysozoa</taxon>
        <taxon>Arthropoda</taxon>
        <taxon>Crustacea</taxon>
        <taxon>Oligostraca</taxon>
        <taxon>Ostracoda</taxon>
        <taxon>Podocopa</taxon>
        <taxon>Podocopida</taxon>
        <taxon>Darwinulocopina</taxon>
        <taxon>Darwinuloidea</taxon>
        <taxon>Darwinulidae</taxon>
        <taxon>Darwinula</taxon>
    </lineage>
</organism>
<evidence type="ECO:0000256" key="11">
    <source>
        <dbReference type="SAM" id="MobiDB-lite"/>
    </source>
</evidence>
<dbReference type="InterPro" id="IPR001650">
    <property type="entry name" value="Helicase_C-like"/>
</dbReference>
<dbReference type="SUPFAM" id="SSF158702">
    <property type="entry name" value="Sec63 N-terminal domain-like"/>
    <property type="match status" value="1"/>
</dbReference>
<dbReference type="EMBL" id="CAJPEV010000276">
    <property type="protein sequence ID" value="CAG0883311.1"/>
    <property type="molecule type" value="Genomic_DNA"/>
</dbReference>
<evidence type="ECO:0000256" key="6">
    <source>
        <dbReference type="ARBA" id="ARBA00023235"/>
    </source>
</evidence>
<dbReference type="Proteomes" id="UP000677054">
    <property type="component" value="Unassembled WGS sequence"/>
</dbReference>
<dbReference type="Pfam" id="PF00270">
    <property type="entry name" value="DEAD"/>
    <property type="match status" value="1"/>
</dbReference>
<evidence type="ECO:0000259" key="12">
    <source>
        <dbReference type="PROSITE" id="PS51192"/>
    </source>
</evidence>
<evidence type="ECO:0000256" key="9">
    <source>
        <dbReference type="ARBA" id="ARBA00034808"/>
    </source>
</evidence>
<dbReference type="InterPro" id="IPR036390">
    <property type="entry name" value="WH_DNA-bd_sf"/>
</dbReference>
<gene>
    <name evidence="14" type="ORF">DSTB1V02_LOCUS2464</name>
</gene>
<dbReference type="InterPro" id="IPR027417">
    <property type="entry name" value="P-loop_NTPase"/>
</dbReference>
<evidence type="ECO:0000256" key="10">
    <source>
        <dbReference type="ARBA" id="ARBA00048988"/>
    </source>
</evidence>
<feature type="domain" description="Helicase ATP-binding" evidence="12">
    <location>
        <begin position="252"/>
        <end position="436"/>
    </location>
</feature>
<name>A0A7R8X2F6_9CRUS</name>
<accession>A0A7R8X2F6</accession>
<comment type="catalytic activity">
    <reaction evidence="10">
        <text>ATP + H2O = ADP + phosphate + H(+)</text>
        <dbReference type="Rhea" id="RHEA:13065"/>
        <dbReference type="ChEBI" id="CHEBI:15377"/>
        <dbReference type="ChEBI" id="CHEBI:15378"/>
        <dbReference type="ChEBI" id="CHEBI:30616"/>
        <dbReference type="ChEBI" id="CHEBI:43474"/>
        <dbReference type="ChEBI" id="CHEBI:456216"/>
        <dbReference type="EC" id="5.6.2.4"/>
    </reaction>
</comment>
<evidence type="ECO:0000256" key="5">
    <source>
        <dbReference type="ARBA" id="ARBA00022840"/>
    </source>
</evidence>
<evidence type="ECO:0000256" key="7">
    <source>
        <dbReference type="ARBA" id="ARBA00023254"/>
    </source>
</evidence>
<comment type="catalytic activity">
    <reaction evidence="8">
        <text>Couples ATP hydrolysis with the unwinding of duplex DNA by translocating in the 3'-5' direction.</text>
        <dbReference type="EC" id="5.6.2.4"/>
    </reaction>
</comment>
<evidence type="ECO:0000256" key="2">
    <source>
        <dbReference type="ARBA" id="ARBA00022741"/>
    </source>
</evidence>
<dbReference type="GO" id="GO:0005524">
    <property type="term" value="F:ATP binding"/>
    <property type="evidence" value="ECO:0007669"/>
    <property type="project" value="UniProtKB-KW"/>
</dbReference>
<keyword evidence="4" id="KW-0347">Helicase</keyword>
<feature type="compositionally biased region" description="Low complexity" evidence="11">
    <location>
        <begin position="158"/>
        <end position="168"/>
    </location>
</feature>
<dbReference type="Pfam" id="PF02889">
    <property type="entry name" value="Sec63"/>
    <property type="match status" value="1"/>
</dbReference>
<dbReference type="InterPro" id="IPR036388">
    <property type="entry name" value="WH-like_DNA-bd_sf"/>
</dbReference>
<dbReference type="GO" id="GO:0003676">
    <property type="term" value="F:nucleic acid binding"/>
    <property type="evidence" value="ECO:0007669"/>
    <property type="project" value="InterPro"/>
</dbReference>
<dbReference type="Gene3D" id="3.40.50.300">
    <property type="entry name" value="P-loop containing nucleotide triphosphate hydrolases"/>
    <property type="match status" value="2"/>
</dbReference>
<dbReference type="Gene3D" id="1.10.10.10">
    <property type="entry name" value="Winged helix-like DNA-binding domain superfamily/Winged helix DNA-binding domain"/>
    <property type="match status" value="1"/>
</dbReference>
<keyword evidence="5" id="KW-0067">ATP-binding</keyword>
<feature type="compositionally biased region" description="Polar residues" evidence="11">
    <location>
        <begin position="124"/>
        <end position="137"/>
    </location>
</feature>
<dbReference type="InterPro" id="IPR011545">
    <property type="entry name" value="DEAD/DEAH_box_helicase_dom"/>
</dbReference>
<dbReference type="GO" id="GO:0043138">
    <property type="term" value="F:3'-5' DNA helicase activity"/>
    <property type="evidence" value="ECO:0007669"/>
    <property type="project" value="UniProtKB-EC"/>
</dbReference>
<dbReference type="OrthoDB" id="5575at2759"/>
<dbReference type="PANTHER" id="PTHR47835:SF3">
    <property type="entry name" value="HELICASE FOR MEIOSIS 1"/>
    <property type="match status" value="1"/>
</dbReference>
<reference evidence="14" key="1">
    <citation type="submission" date="2020-11" db="EMBL/GenBank/DDBJ databases">
        <authorList>
            <person name="Tran Van P."/>
        </authorList>
    </citation>
    <scope>NUCLEOTIDE SEQUENCE</scope>
</reference>
<feature type="compositionally biased region" description="Polar residues" evidence="11">
    <location>
        <begin position="13"/>
        <end position="30"/>
    </location>
</feature>
<feature type="domain" description="Helicase C-terminal" evidence="13">
    <location>
        <begin position="474"/>
        <end position="662"/>
    </location>
</feature>
<dbReference type="InterPro" id="IPR057842">
    <property type="entry name" value="WH_MER3"/>
</dbReference>
<dbReference type="PROSITE" id="PS51192">
    <property type="entry name" value="HELICASE_ATP_BIND_1"/>
    <property type="match status" value="1"/>
</dbReference>
<keyword evidence="6" id="KW-0413">Isomerase</keyword>
<evidence type="ECO:0000313" key="14">
    <source>
        <dbReference type="EMBL" id="CAD7242497.1"/>
    </source>
</evidence>
<dbReference type="GO" id="GO:0007131">
    <property type="term" value="P:reciprocal meiotic recombination"/>
    <property type="evidence" value="ECO:0007669"/>
    <property type="project" value="UniProtKB-ARBA"/>
</dbReference>
<evidence type="ECO:0000313" key="15">
    <source>
        <dbReference type="Proteomes" id="UP000677054"/>
    </source>
</evidence>
<keyword evidence="2" id="KW-0547">Nucleotide-binding</keyword>
<sequence length="1696" mass="190707">MRNIGVPEPPNLSPNSQAFDQPTRPSQIDYSQIVRAPLSRSSQGLSLSNHGSTQLSFGSGDFSDPDGVENMAKRILLEDPELAELLRSPSTESREGKSKHPFVPASRLSSRPFGMGMQKDSLGRVSNMQARASTSEAITPLLHSEQDASSQLRIGGESSPSPSYSPLPFTQVEETPAQEPPSRDEPSGNRTLSPAVNFGRLDSTLAPTKGSQFGPGHNAQVQSDLLRTTPADPYHRIFPFPYFNRIQSTVFDDTFLSDDSIVVSAPTGGGKTVIFELAIIRLLMNSGRDKTRPKMIYMAPMKALCKERMDDWSERFTSLGVKVKEATGDSDEGEYMLLQEVDLLLTTPEKFDSITRHWRDNQRLVQLVHLFMIDEVHLLSSEDRGPTLEAVVSRMKTIQKTKDSALSPVRFIAVSATIPNIEDISQWLSSVDRPAKHFVMGDEVRPVQLRKVVLGYVYHRSSTEFKFDYSLSYKLHNVISMYSEGKPTLVFCSTRKSTQQTANVLGNEMHFPMPMNQKQMLINAANSIRDSKLRDLLMKGIGFHHAGLAVSDRHTLEDLFTSANLPVLVATSTLAMGVNLPAHLVVIKGTSQYVSGSCTEYPDSQVLQMMGRAGRPQFDVSATAVVMTKSSLKEKYEHLVRGDQVIESSLHRHLREHLNAEIVLGTITDLAVAVQWIQSTFLYVRILANPRFYSIPANTDKKALVNRLQDMCMKEINALEGAGLVLLDEVTSELRPTDTGRLMARYYINFDTMLSFTQMTGDEDLSQLLAVVCGSSEVQEIPLRVSEKRTLNTLNKDKHQPTVRFPLQGKVASPQAKSQILVQAVFGCLPIQDVSLNQDTIRVMRNGQRIARCLCEYLWKEGRYKILLNAVTLAKCFRARLWEDSPHVARQLDRVGPTLAASLADASYDSFLKIEEAEPRDLEMIVNRGPPFGNHLREAAAYMPKYELHVNQEEPYGTELARVVVLLHLVNWVGLETHHTLPLSHSTILLVGDEDNNILLSHRTTDWTLIKGGGSLTRRLQVKRSSQGDELMFHVISESTVGLDINAAWTPVYVKGTEDRNQKTLQSHVDSIPSGNANWLQEVLFGTRSNGESLRCTSGAPHAIEISPIVKRNVFFMLKPGSSISFNFSNSEKKCFLHAEARLLNVDFLNVTLDLHQAFYFLFSILKLAISSTQFKECQNKLSPHEVTLHLKQRDTREREHSASPLCHQPISRHMVKFPPITNDAAKKIPTNDGRSTEIRGCSHCPKSWTMVPGGRNPKDPFLVHNILHQLSNPPKMKEPTGSPWCNYEGIHFFYFHLIHPLSIDLSHDITSAQNTPATVGGGNEKWKIKSSATQKLTLNVQIVLSSENVKNVKVPSFIPLMDTQTDMTDKLLTHQGFQFTHENVSHLITQDGKFWLWNSLILGPCNEERRSCLMKCFASTEMSWAGEDSMARNMFFKSNLYQRRKKETSIPEMWYIQHKCCSGFVGNMEQCSNEICTKKDSQLLPNKSLLFNYFHKICTTYMKNSKILNFHLNSLCFDDYSKENIDTGYRIQKEAHSESGVLKAASCCVLKDNEHDSHTVTILLCQWPARVIFDIAFSPFVFDESDKYIGSGKGTFTNSSQKGDKKLYYLFKHASHLSKRSSLIIKLHYLKTFQATLKSVPKMRCKEVLCNLPITDVLAILSQVFNWFLFLLTKREKQGEETPGLLFLDEGGMDL</sequence>
<dbReference type="InterPro" id="IPR052247">
    <property type="entry name" value="Meiotic_Crossover_Helicase"/>
</dbReference>
<dbReference type="PROSITE" id="PS51194">
    <property type="entry name" value="HELICASE_CTER"/>
    <property type="match status" value="1"/>
</dbReference>
<protein>
    <recommendedName>
        <fullName evidence="9">DNA 3'-5' helicase</fullName>
        <ecNumber evidence="9">5.6.2.4</ecNumber>
    </recommendedName>
</protein>
<dbReference type="FunFam" id="1.10.10.10:FF:000012">
    <property type="entry name" value="U5 small nuclear ribonucleoprotein helicase"/>
    <property type="match status" value="1"/>
</dbReference>
<dbReference type="EC" id="5.6.2.4" evidence="9"/>
<dbReference type="InterPro" id="IPR014001">
    <property type="entry name" value="Helicase_ATP-bd"/>
</dbReference>
<dbReference type="SUPFAM" id="SSF46785">
    <property type="entry name" value="Winged helix' DNA-binding domain"/>
    <property type="match status" value="1"/>
</dbReference>
<keyword evidence="15" id="KW-1185">Reference proteome</keyword>
<dbReference type="CDD" id="cd18795">
    <property type="entry name" value="SF2_C_Ski2"/>
    <property type="match status" value="1"/>
</dbReference>
<dbReference type="Gene3D" id="1.10.3380.10">
    <property type="entry name" value="Sec63 N-terminal domain-like domain"/>
    <property type="match status" value="1"/>
</dbReference>
<evidence type="ECO:0000256" key="8">
    <source>
        <dbReference type="ARBA" id="ARBA00034617"/>
    </source>
</evidence>
<dbReference type="SMART" id="SM00973">
    <property type="entry name" value="Sec63"/>
    <property type="match status" value="1"/>
</dbReference>
<feature type="compositionally biased region" description="Polar residues" evidence="11">
    <location>
        <begin position="39"/>
        <end position="57"/>
    </location>
</feature>
<dbReference type="SUPFAM" id="SSF52540">
    <property type="entry name" value="P-loop containing nucleoside triphosphate hydrolases"/>
    <property type="match status" value="1"/>
</dbReference>
<keyword evidence="7" id="KW-0469">Meiosis</keyword>
<evidence type="ECO:0000256" key="4">
    <source>
        <dbReference type="ARBA" id="ARBA00022806"/>
    </source>
</evidence>
<proteinExistence type="inferred from homology"/>
<dbReference type="InterPro" id="IPR004179">
    <property type="entry name" value="Sec63-dom"/>
</dbReference>
<dbReference type="EMBL" id="LR899793">
    <property type="protein sequence ID" value="CAD7242497.1"/>
    <property type="molecule type" value="Genomic_DNA"/>
</dbReference>
<evidence type="ECO:0000256" key="1">
    <source>
        <dbReference type="ARBA" id="ARBA00010140"/>
    </source>
</evidence>
<dbReference type="FunFam" id="3.40.50.300:FF:001076">
    <property type="entry name" value="ATP-dependent DNA helicase MER3"/>
    <property type="match status" value="1"/>
</dbReference>
<evidence type="ECO:0000259" key="13">
    <source>
        <dbReference type="PROSITE" id="PS51194"/>
    </source>
</evidence>
<dbReference type="PANTHER" id="PTHR47835">
    <property type="entry name" value="HFM1, ATP DEPENDENT DNA HELICASE HOMOLOG"/>
    <property type="match status" value="1"/>
</dbReference>
<dbReference type="GO" id="GO:0016787">
    <property type="term" value="F:hydrolase activity"/>
    <property type="evidence" value="ECO:0007669"/>
    <property type="project" value="UniProtKB-KW"/>
</dbReference>